<proteinExistence type="predicted"/>
<reference evidence="1" key="1">
    <citation type="submission" date="2021-11" db="EMBL/GenBank/DDBJ databases">
        <title>Description of novel Flavobacterium species.</title>
        <authorList>
            <person name="Saticioglu I.B."/>
            <person name="Ay H."/>
            <person name="Altun S."/>
            <person name="Duman M."/>
        </authorList>
    </citation>
    <scope>NUCLEOTIDE SEQUENCE</scope>
    <source>
        <strain evidence="1">F-126</strain>
    </source>
</reference>
<keyword evidence="2" id="KW-1185">Reference proteome</keyword>
<accession>A0ABS8LVV9</accession>
<gene>
    <name evidence="1" type="ORF">LNQ34_02795</name>
</gene>
<name>A0ABS8LVV9_9FLAO</name>
<protein>
    <submittedName>
        <fullName evidence="1">Uncharacterized protein</fullName>
    </submittedName>
</protein>
<organism evidence="1 2">
    <name type="scientific">Flavobacterium lipolyticum</name>
    <dbReference type="NCBI Taxonomy" id="2893754"/>
    <lineage>
        <taxon>Bacteria</taxon>
        <taxon>Pseudomonadati</taxon>
        <taxon>Bacteroidota</taxon>
        <taxon>Flavobacteriia</taxon>
        <taxon>Flavobacteriales</taxon>
        <taxon>Flavobacteriaceae</taxon>
        <taxon>Flavobacterium</taxon>
    </lineage>
</organism>
<dbReference type="EMBL" id="JAJJMN010000001">
    <property type="protein sequence ID" value="MCC9016702.1"/>
    <property type="molecule type" value="Genomic_DNA"/>
</dbReference>
<evidence type="ECO:0000313" key="2">
    <source>
        <dbReference type="Proteomes" id="UP001430700"/>
    </source>
</evidence>
<dbReference type="RefSeq" id="WP_229998601.1">
    <property type="nucleotide sequence ID" value="NZ_JAJJMN010000001.1"/>
</dbReference>
<comment type="caution">
    <text evidence="1">The sequence shown here is derived from an EMBL/GenBank/DDBJ whole genome shotgun (WGS) entry which is preliminary data.</text>
</comment>
<dbReference type="Proteomes" id="UP001430700">
    <property type="component" value="Unassembled WGS sequence"/>
</dbReference>
<evidence type="ECO:0000313" key="1">
    <source>
        <dbReference type="EMBL" id="MCC9016702.1"/>
    </source>
</evidence>
<sequence>MSAIDWNALAASAAAQTDNEFKNSLAALTNLKVTEIDCFITQSNISNANILKVLDEINNATKSNNEKSKDIIGIENGVSFLVSLASKIV</sequence>